<feature type="domain" description="Protein kinase" evidence="9">
    <location>
        <begin position="219"/>
        <end position="562"/>
    </location>
</feature>
<evidence type="ECO:0000256" key="7">
    <source>
        <dbReference type="SAM" id="MobiDB-lite"/>
    </source>
</evidence>
<keyword evidence="6" id="KW-0325">Glycoprotein</keyword>
<keyword evidence="10" id="KW-0808">Transferase</keyword>
<comment type="subcellular location">
    <subcellularLocation>
        <location evidence="1">Membrane</location>
        <topology evidence="1">Single-pass type I membrane protein</topology>
    </subcellularLocation>
</comment>
<keyword evidence="11" id="KW-1185">Reference proteome</keyword>
<keyword evidence="10" id="KW-0418">Kinase</keyword>
<dbReference type="FunFam" id="3.30.200.20:FF:001332">
    <property type="entry name" value="Wall-associated receptor kinase-like 10"/>
    <property type="match status" value="1"/>
</dbReference>
<dbReference type="PANTHER" id="PTHR27005:SF283">
    <property type="entry name" value="OS02G0633066 PROTEIN"/>
    <property type="match status" value="1"/>
</dbReference>
<comment type="caution">
    <text evidence="10">The sequence shown here is derived from an EMBL/GenBank/DDBJ whole genome shotgun (WGS) entry which is preliminary data.</text>
</comment>
<dbReference type="GO" id="GO:0005524">
    <property type="term" value="F:ATP binding"/>
    <property type="evidence" value="ECO:0007669"/>
    <property type="project" value="UniProtKB-KW"/>
</dbReference>
<dbReference type="Gene3D" id="1.10.510.10">
    <property type="entry name" value="Transferase(Phosphotransferase) domain 1"/>
    <property type="match status" value="1"/>
</dbReference>
<sequence>MGGWYMLLHVVVLWLTTAVASDPKPNCQKKCGDINISYPFGIGNGCSMDGLWFNLTCNETYDPPKLFMIGYEVLEISVQQGQARVNSFVASDCYNSSGPMVGYSSQMSLAESGPFTFSNTRNRFTALGCDTVAFVTGYLFYSNSNYTSGCTSSCWDGETVTNGTCSGIGCCQTSIPIGAKVFEIQVKSSYNHSIVLSFNPCSYAFLIADDAFEFNINDLAINGTYGDGEGKQVPVVLDWAIGNETCELAQRNSSAYACKSEKSTCYNSTNGPGYRCNCSHGYEGNPYLERGCQVYKGILSDNTIVAIKKSQRVNETQKEQFINEVFILSQINHRNVVKLLGCCLENEVPLLVYEFISNGTLFHHIHDETRLSSLSLGDRLRIASETAGALDYLHSSASIPIFHRDVKSTNILLESNLTAKVSDFGASRLVPLDQTHITTLVQGTLGYLDPEYLQTGRLTEKSDVYSFGVVLVELLTGEKPISTNRSEEERSLSMYFISLMKENHLFGILENRVKDEGRVEQLLAVAQLAKRCLEVKGEERPTMKEVALELEGLRRSVEHTWVQSNNKETESLLGELETRSRGNGNAAEQESLNNYSISSLDIGR</sequence>
<protein>
    <submittedName>
        <fullName evidence="10">Wall-associated receptor kinase 2-like protein</fullName>
    </submittedName>
</protein>
<dbReference type="PROSITE" id="PS50011">
    <property type="entry name" value="PROTEIN_KINASE_DOM"/>
    <property type="match status" value="1"/>
</dbReference>
<feature type="compositionally biased region" description="Polar residues" evidence="7">
    <location>
        <begin position="581"/>
        <end position="590"/>
    </location>
</feature>
<evidence type="ECO:0000256" key="5">
    <source>
        <dbReference type="ARBA" id="ARBA00023157"/>
    </source>
</evidence>
<dbReference type="GO" id="GO:0005886">
    <property type="term" value="C:plasma membrane"/>
    <property type="evidence" value="ECO:0007669"/>
    <property type="project" value="TreeGrafter"/>
</dbReference>
<dbReference type="SUPFAM" id="SSF56112">
    <property type="entry name" value="Protein kinase-like (PK-like)"/>
    <property type="match status" value="1"/>
</dbReference>
<feature type="signal peptide" evidence="8">
    <location>
        <begin position="1"/>
        <end position="21"/>
    </location>
</feature>
<dbReference type="Gene3D" id="3.30.200.20">
    <property type="entry name" value="Phosphorylase Kinase, domain 1"/>
    <property type="match status" value="1"/>
</dbReference>
<dbReference type="InterPro" id="IPR008271">
    <property type="entry name" value="Ser/Thr_kinase_AS"/>
</dbReference>
<proteinExistence type="predicted"/>
<dbReference type="GO" id="GO:0004674">
    <property type="term" value="F:protein serine/threonine kinase activity"/>
    <property type="evidence" value="ECO:0007669"/>
    <property type="project" value="TreeGrafter"/>
</dbReference>
<dbReference type="GO" id="GO:0007166">
    <property type="term" value="P:cell surface receptor signaling pathway"/>
    <property type="evidence" value="ECO:0007669"/>
    <property type="project" value="InterPro"/>
</dbReference>
<dbReference type="STRING" id="337451.A0A443NKJ1"/>
<dbReference type="InterPro" id="IPR045274">
    <property type="entry name" value="WAK-like"/>
</dbReference>
<keyword evidence="4" id="KW-0067">ATP-binding</keyword>
<evidence type="ECO:0000313" key="10">
    <source>
        <dbReference type="EMBL" id="RWR78991.1"/>
    </source>
</evidence>
<evidence type="ECO:0000256" key="4">
    <source>
        <dbReference type="ARBA" id="ARBA00022840"/>
    </source>
</evidence>
<dbReference type="GO" id="GO:0030247">
    <property type="term" value="F:polysaccharide binding"/>
    <property type="evidence" value="ECO:0007669"/>
    <property type="project" value="InterPro"/>
</dbReference>
<evidence type="ECO:0000313" key="11">
    <source>
        <dbReference type="Proteomes" id="UP000283530"/>
    </source>
</evidence>
<name>A0A443NKJ1_9MAGN</name>
<dbReference type="InterPro" id="IPR025287">
    <property type="entry name" value="WAK_GUB"/>
</dbReference>
<feature type="chain" id="PRO_5019200949" evidence="8">
    <location>
        <begin position="22"/>
        <end position="604"/>
    </location>
</feature>
<dbReference type="AlphaFoldDB" id="A0A443NKJ1"/>
<dbReference type="SMART" id="SM00220">
    <property type="entry name" value="S_TKc"/>
    <property type="match status" value="1"/>
</dbReference>
<evidence type="ECO:0000256" key="3">
    <source>
        <dbReference type="ARBA" id="ARBA00022741"/>
    </source>
</evidence>
<evidence type="ECO:0000256" key="8">
    <source>
        <dbReference type="SAM" id="SignalP"/>
    </source>
</evidence>
<reference evidence="10 11" key="1">
    <citation type="journal article" date="2019" name="Nat. Plants">
        <title>Stout camphor tree genome fills gaps in understanding of flowering plant genome evolution.</title>
        <authorList>
            <person name="Chaw S.M."/>
            <person name="Liu Y.C."/>
            <person name="Wu Y.W."/>
            <person name="Wang H.Y."/>
            <person name="Lin C.I."/>
            <person name="Wu C.S."/>
            <person name="Ke H.M."/>
            <person name="Chang L.Y."/>
            <person name="Hsu C.Y."/>
            <person name="Yang H.T."/>
            <person name="Sudianto E."/>
            <person name="Hsu M.H."/>
            <person name="Wu K.P."/>
            <person name="Wang L.N."/>
            <person name="Leebens-Mack J.H."/>
            <person name="Tsai I.J."/>
        </authorList>
    </citation>
    <scope>NUCLEOTIDE SEQUENCE [LARGE SCALE GENOMIC DNA]</scope>
    <source>
        <strain evidence="11">cv. Chaw 1501</strain>
        <tissue evidence="10">Young leaves</tissue>
    </source>
</reference>
<dbReference type="OrthoDB" id="4062651at2759"/>
<evidence type="ECO:0000256" key="1">
    <source>
        <dbReference type="ARBA" id="ARBA00004479"/>
    </source>
</evidence>
<organism evidence="10 11">
    <name type="scientific">Cinnamomum micranthum f. kanehirae</name>
    <dbReference type="NCBI Taxonomy" id="337451"/>
    <lineage>
        <taxon>Eukaryota</taxon>
        <taxon>Viridiplantae</taxon>
        <taxon>Streptophyta</taxon>
        <taxon>Embryophyta</taxon>
        <taxon>Tracheophyta</taxon>
        <taxon>Spermatophyta</taxon>
        <taxon>Magnoliopsida</taxon>
        <taxon>Magnoliidae</taxon>
        <taxon>Laurales</taxon>
        <taxon>Lauraceae</taxon>
        <taxon>Cinnamomum</taxon>
    </lineage>
</organism>
<keyword evidence="10" id="KW-0675">Receptor</keyword>
<dbReference type="CDD" id="cd14066">
    <property type="entry name" value="STKc_IRAK"/>
    <property type="match status" value="1"/>
</dbReference>
<feature type="region of interest" description="Disordered" evidence="7">
    <location>
        <begin position="568"/>
        <end position="590"/>
    </location>
</feature>
<dbReference type="Pfam" id="PF13947">
    <property type="entry name" value="GUB_WAK_bind"/>
    <property type="match status" value="1"/>
</dbReference>
<dbReference type="InterPro" id="IPR011009">
    <property type="entry name" value="Kinase-like_dom_sf"/>
</dbReference>
<dbReference type="EMBL" id="QPKB01000003">
    <property type="protein sequence ID" value="RWR78991.1"/>
    <property type="molecule type" value="Genomic_DNA"/>
</dbReference>
<dbReference type="Proteomes" id="UP000283530">
    <property type="component" value="Unassembled WGS sequence"/>
</dbReference>
<keyword evidence="2 8" id="KW-0732">Signal</keyword>
<dbReference type="Pfam" id="PF00069">
    <property type="entry name" value="Pkinase"/>
    <property type="match status" value="1"/>
</dbReference>
<dbReference type="FunFam" id="1.10.510.10:FF:000084">
    <property type="entry name" value="Wall-associated receptor kinase 2"/>
    <property type="match status" value="1"/>
</dbReference>
<accession>A0A443NKJ1</accession>
<dbReference type="PANTHER" id="PTHR27005">
    <property type="entry name" value="WALL-ASSOCIATED RECEPTOR KINASE-LIKE 21"/>
    <property type="match status" value="1"/>
</dbReference>
<dbReference type="PROSITE" id="PS00108">
    <property type="entry name" value="PROTEIN_KINASE_ST"/>
    <property type="match status" value="1"/>
</dbReference>
<evidence type="ECO:0000256" key="6">
    <source>
        <dbReference type="ARBA" id="ARBA00023180"/>
    </source>
</evidence>
<evidence type="ECO:0000256" key="2">
    <source>
        <dbReference type="ARBA" id="ARBA00022729"/>
    </source>
</evidence>
<dbReference type="InterPro" id="IPR000719">
    <property type="entry name" value="Prot_kinase_dom"/>
</dbReference>
<gene>
    <name evidence="10" type="ORF">CKAN_00754600</name>
</gene>
<keyword evidence="5" id="KW-1015">Disulfide bond</keyword>
<keyword evidence="3" id="KW-0547">Nucleotide-binding</keyword>
<evidence type="ECO:0000259" key="9">
    <source>
        <dbReference type="PROSITE" id="PS50011"/>
    </source>
</evidence>